<dbReference type="InterPro" id="IPR013320">
    <property type="entry name" value="ConA-like_dom_sf"/>
</dbReference>
<dbReference type="GO" id="GO:0000976">
    <property type="term" value="F:transcription cis-regulatory region binding"/>
    <property type="evidence" value="ECO:0007669"/>
    <property type="project" value="TreeGrafter"/>
</dbReference>
<evidence type="ECO:0000256" key="2">
    <source>
        <dbReference type="ARBA" id="ARBA00023242"/>
    </source>
</evidence>
<dbReference type="SUPFAM" id="SSF49899">
    <property type="entry name" value="Concanavalin A-like lectins/glucanases"/>
    <property type="match status" value="1"/>
</dbReference>
<evidence type="ECO:0000313" key="5">
    <source>
        <dbReference type="EMBL" id="KAJ8900853.1"/>
    </source>
</evidence>
<feature type="compositionally biased region" description="Polar residues" evidence="3">
    <location>
        <begin position="226"/>
        <end position="239"/>
    </location>
</feature>
<feature type="compositionally biased region" description="Basic and acidic residues" evidence="3">
    <location>
        <begin position="321"/>
        <end position="353"/>
    </location>
</feature>
<reference evidence="5 6" key="1">
    <citation type="journal article" date="2023" name="Nat. Commun.">
        <title>Origin of minicircular mitochondrial genomes in red algae.</title>
        <authorList>
            <person name="Lee Y."/>
            <person name="Cho C.H."/>
            <person name="Lee Y.M."/>
            <person name="Park S.I."/>
            <person name="Yang J.H."/>
            <person name="West J.A."/>
            <person name="Bhattacharya D."/>
            <person name="Yoon H.S."/>
        </authorList>
    </citation>
    <scope>NUCLEOTIDE SEQUENCE [LARGE SCALE GENOMIC DNA]</scope>
    <source>
        <strain evidence="5 6">CCMP1338</strain>
        <tissue evidence="5">Whole cell</tissue>
    </source>
</reference>
<dbReference type="AlphaFoldDB" id="A0AAV8UH42"/>
<evidence type="ECO:0000256" key="1">
    <source>
        <dbReference type="ARBA" id="ARBA00004123"/>
    </source>
</evidence>
<feature type="compositionally biased region" description="Basic and acidic residues" evidence="3">
    <location>
        <begin position="275"/>
        <end position="287"/>
    </location>
</feature>
<dbReference type="InterPro" id="IPR003877">
    <property type="entry name" value="SPRY_dom"/>
</dbReference>
<keyword evidence="2" id="KW-0539">Nucleus</keyword>
<comment type="subcellular location">
    <subcellularLocation>
        <location evidence="1">Nucleus</location>
    </subcellularLocation>
</comment>
<dbReference type="Pfam" id="PF00622">
    <property type="entry name" value="SPRY"/>
    <property type="match status" value="1"/>
</dbReference>
<feature type="compositionally biased region" description="Low complexity" evidence="3">
    <location>
        <begin position="249"/>
        <end position="261"/>
    </location>
</feature>
<dbReference type="EMBL" id="JAMWBK010000013">
    <property type="protein sequence ID" value="KAJ8900853.1"/>
    <property type="molecule type" value="Genomic_DNA"/>
</dbReference>
<sequence length="654" mass="71855">MMTENGLKWNEAVRFVLSRLEELNRDRKGFTVEECTGEILRLADSERERFGLLEKLQDDDVNKSVENMVSTALGEVGDTVAESGDRTLYQPRSPSKRSADNDHRVEDKTTTAPQNQKQPVPSLKDKENVESAIMATPKTDVKKENDVGTEEQAPAPEAKPEPKQKKKKATSTIKRDNSSSIRSSSLDKDHSPQTKSAPKKKNTVSSSKSEDSHPKKKSGRKPPSGVENNASSSDRGQSPDTKKPKKKSSSSAENHASSSHKGQSIDTKKTKKKASSGDEKGDEVEGKKGKKRAATPGELDAAEGVDSKKAKKKAEKQVSGSEKKSDSGADDSRTEVDDSKTKGNAEKSARVENQEMSLAAANAGYSDSKEWRKLYRKIIHIDLRRQACGPLRLSRGDKAKLLFVDQDGLTARGYKGYRSVRALYGCMSGDWYYEVEILPPHSAGNARIGVSTRRLELEAPAGSDKHSWSVRDVTGDLFHQARGEPYGKRFGAGDVIGCRISLPKISEELEEKIHKQELAHVEHRLLDLRHGKAPGDVDVFLDGAFLEFFKNGESWGIAQKGLPANRYYPTLSLYKESHVRINFGPDFKFPPPAGVAAFSAMERDEPRAPQQDEQDTTAPRQEDLDTQPGAPVSASPPPTEPAETITQPDAPTAR</sequence>
<gene>
    <name evidence="5" type="ORF">NDN08_000152</name>
</gene>
<dbReference type="Gene3D" id="2.60.120.920">
    <property type="match status" value="1"/>
</dbReference>
<accession>A0AAV8UH42</accession>
<dbReference type="InterPro" id="IPR001870">
    <property type="entry name" value="B30.2/SPRY"/>
</dbReference>
<protein>
    <recommendedName>
        <fullName evidence="4">B30.2/SPRY domain-containing protein</fullName>
    </recommendedName>
</protein>
<dbReference type="PROSITE" id="PS50188">
    <property type="entry name" value="B302_SPRY"/>
    <property type="match status" value="1"/>
</dbReference>
<evidence type="ECO:0000259" key="4">
    <source>
        <dbReference type="PROSITE" id="PS50188"/>
    </source>
</evidence>
<dbReference type="PANTHER" id="PTHR10598:SF0">
    <property type="entry name" value="SET1_ASH2 HISTONE METHYLTRANSFERASE COMPLEX SUBUNIT ASH2"/>
    <property type="match status" value="1"/>
</dbReference>
<keyword evidence="6" id="KW-1185">Reference proteome</keyword>
<dbReference type="GO" id="GO:0048188">
    <property type="term" value="C:Set1C/COMPASS complex"/>
    <property type="evidence" value="ECO:0007669"/>
    <property type="project" value="InterPro"/>
</dbReference>
<dbReference type="CDD" id="cd12872">
    <property type="entry name" value="SPRY_Ash2"/>
    <property type="match status" value="1"/>
</dbReference>
<organism evidence="5 6">
    <name type="scientific">Rhodosorus marinus</name>
    <dbReference type="NCBI Taxonomy" id="101924"/>
    <lineage>
        <taxon>Eukaryota</taxon>
        <taxon>Rhodophyta</taxon>
        <taxon>Stylonematophyceae</taxon>
        <taxon>Stylonematales</taxon>
        <taxon>Stylonemataceae</taxon>
        <taxon>Rhodosorus</taxon>
    </lineage>
</organism>
<name>A0AAV8UH42_9RHOD</name>
<dbReference type="Proteomes" id="UP001157974">
    <property type="component" value="Unassembled WGS sequence"/>
</dbReference>
<comment type="caution">
    <text evidence="5">The sequence shown here is derived from an EMBL/GenBank/DDBJ whole genome shotgun (WGS) entry which is preliminary data.</text>
</comment>
<dbReference type="PANTHER" id="PTHR10598">
    <property type="entry name" value="SET1/ASH2 HISTONE METHYLTRANSFERASE COMPLEX SUBUNIT ASH2"/>
    <property type="match status" value="1"/>
</dbReference>
<feature type="domain" description="B30.2/SPRY" evidence="4">
    <location>
        <begin position="361"/>
        <end position="588"/>
    </location>
</feature>
<dbReference type="InterPro" id="IPR043136">
    <property type="entry name" value="B30.2/SPRY_sf"/>
</dbReference>
<feature type="compositionally biased region" description="Basic and acidic residues" evidence="3">
    <location>
        <begin position="97"/>
        <end position="109"/>
    </location>
</feature>
<feature type="compositionally biased region" description="Polar residues" evidence="3">
    <location>
        <begin position="644"/>
        <end position="654"/>
    </location>
</feature>
<feature type="region of interest" description="Disordered" evidence="3">
    <location>
        <begin position="601"/>
        <end position="654"/>
    </location>
</feature>
<proteinExistence type="predicted"/>
<feature type="compositionally biased region" description="Polar residues" evidence="3">
    <location>
        <begin position="110"/>
        <end position="119"/>
    </location>
</feature>
<feature type="region of interest" description="Disordered" evidence="3">
    <location>
        <begin position="82"/>
        <end position="354"/>
    </location>
</feature>
<dbReference type="SMART" id="SM00449">
    <property type="entry name" value="SPRY"/>
    <property type="match status" value="1"/>
</dbReference>
<evidence type="ECO:0000256" key="3">
    <source>
        <dbReference type="SAM" id="MobiDB-lite"/>
    </source>
</evidence>
<dbReference type="InterPro" id="IPR037353">
    <property type="entry name" value="ASH2"/>
</dbReference>
<evidence type="ECO:0000313" key="6">
    <source>
        <dbReference type="Proteomes" id="UP001157974"/>
    </source>
</evidence>